<dbReference type="EMBL" id="JAGJWT010000002">
    <property type="protein sequence ID" value="MBS9340088.1"/>
    <property type="molecule type" value="Genomic_DNA"/>
</dbReference>
<name>A0A9X0ZSL8_NEIEL</name>
<dbReference type="AlphaFoldDB" id="A0A9X0ZSL8"/>
<organism evidence="1 2">
    <name type="scientific">Neisseria elongata subsp. nitroreducens</name>
    <dbReference type="NCBI Taxonomy" id="90367"/>
    <lineage>
        <taxon>Bacteria</taxon>
        <taxon>Pseudomonadati</taxon>
        <taxon>Pseudomonadota</taxon>
        <taxon>Betaproteobacteria</taxon>
        <taxon>Neisseriales</taxon>
        <taxon>Neisseriaceae</taxon>
        <taxon>Neisseria</taxon>
    </lineage>
</organism>
<dbReference type="InterPro" id="IPR009678">
    <property type="entry name" value="Phage_tail_completion_R"/>
</dbReference>
<accession>A0A9X0ZSL8</accession>
<evidence type="ECO:0000313" key="2">
    <source>
        <dbReference type="Proteomes" id="UP000708805"/>
    </source>
</evidence>
<dbReference type="Proteomes" id="UP000708805">
    <property type="component" value="Unassembled WGS sequence"/>
</dbReference>
<dbReference type="RefSeq" id="WP_214037521.1">
    <property type="nucleotide sequence ID" value="NZ_JAGJWT010000002.1"/>
</dbReference>
<sequence>MEKPALLRAEIEKHLPEFKNNPEKLTLFVQNGRVSGNKHTLGHEVRYTLALMIDGYTGDTDILNAVILNWARSHQPDLLAPGRVPDNAYRFEADILDNQSCDLLIELALSERITVTADNNGQVTVRHQKPPTEDEMANILHGGSYE</sequence>
<comment type="caution">
    <text evidence="1">The sequence shown here is derived from an EMBL/GenBank/DDBJ whole genome shotgun (WGS) entry which is preliminary data.</text>
</comment>
<dbReference type="Pfam" id="PF06891">
    <property type="entry name" value="P2_Phage_GpR"/>
    <property type="match status" value="1"/>
</dbReference>
<evidence type="ECO:0000313" key="1">
    <source>
        <dbReference type="EMBL" id="MBS9340088.1"/>
    </source>
</evidence>
<proteinExistence type="predicted"/>
<reference evidence="1" key="1">
    <citation type="submission" date="2021-04" db="EMBL/GenBank/DDBJ databases">
        <title>Genomic characterization of endocarditis-associated Neisseria elongata subsp. nitroreducens.</title>
        <authorList>
            <person name="Schorner M."/>
            <person name="Passarelli-Araujo H."/>
            <person name="Scheffer M."/>
            <person name="Barazzetti F."/>
            <person name="Martins J."/>
            <person name="Machado H."/>
            <person name="Palmeiro J."/>
            <person name="Bazzo M."/>
        </authorList>
    </citation>
    <scope>NUCLEOTIDE SEQUENCE</scope>
    <source>
        <strain evidence="1">Nel_M001</strain>
    </source>
</reference>
<protein>
    <submittedName>
        <fullName evidence="1">Phage tail protein</fullName>
    </submittedName>
</protein>
<gene>
    <name evidence="1" type="ORF">J8641_04490</name>
</gene>